<proteinExistence type="predicted"/>
<dbReference type="Proteomes" id="UP000634579">
    <property type="component" value="Unassembled WGS sequence"/>
</dbReference>
<accession>A0A8I0VIL4</accession>
<sequence length="297" mass="32469">MIQSPPLPQLQPGQRARIRIWDRATGEVRTVTESDEHPYEAPNWTADGQLLVNAHGRLWLLPVSGSSLPVAIEAKGLPPVNNDHVLAPAGGVVYASANDWHIWSVPIQGGEATRLTEEDGALHFLHGVSPDGRRLAYVRLEPEGENWWASARIHTMSTAGGEDRRVTAHPGPADGCEWTPDGKWILFNTEQFSQAPGHAQLARVREDGSELEQLTFDERVNWFPHIDPAGKTVAYLSYPPGTTGHPGDLPVELRLVRVGAWTTPTTIVTLLGGQGTINVPSWAPDSSAFAFVDYPRD</sequence>
<gene>
    <name evidence="1" type="ORF">ITJ42_15295</name>
</gene>
<dbReference type="InterPro" id="IPR011042">
    <property type="entry name" value="6-blade_b-propeller_TolB-like"/>
</dbReference>
<dbReference type="PANTHER" id="PTHR36842:SF1">
    <property type="entry name" value="PROTEIN TOLB"/>
    <property type="match status" value="1"/>
</dbReference>
<comment type="caution">
    <text evidence="1">The sequence shown here is derived from an EMBL/GenBank/DDBJ whole genome shotgun (WGS) entry which is preliminary data.</text>
</comment>
<dbReference type="SUPFAM" id="SSF69304">
    <property type="entry name" value="Tricorn protease N-terminal domain"/>
    <property type="match status" value="1"/>
</dbReference>
<name>A0A8I0VIL4_9MICO</name>
<dbReference type="AlphaFoldDB" id="A0A8I0VIL4"/>
<dbReference type="Pfam" id="PF26549">
    <property type="entry name" value="Tricorn_N"/>
    <property type="match status" value="1"/>
</dbReference>
<organism evidence="1 2">
    <name type="scientific">Clavibacter phaseoli</name>
    <dbReference type="NCBI Taxonomy" id="1734031"/>
    <lineage>
        <taxon>Bacteria</taxon>
        <taxon>Bacillati</taxon>
        <taxon>Actinomycetota</taxon>
        <taxon>Actinomycetes</taxon>
        <taxon>Micrococcales</taxon>
        <taxon>Microbacteriaceae</taxon>
        <taxon>Clavibacter</taxon>
    </lineage>
</organism>
<evidence type="ECO:0000313" key="1">
    <source>
        <dbReference type="EMBL" id="MBF4632584.1"/>
    </source>
</evidence>
<dbReference type="PANTHER" id="PTHR36842">
    <property type="entry name" value="PROTEIN TOLB HOMOLOG"/>
    <property type="match status" value="1"/>
</dbReference>
<dbReference type="Gene3D" id="2.120.10.30">
    <property type="entry name" value="TolB, C-terminal domain"/>
    <property type="match status" value="1"/>
</dbReference>
<reference evidence="1 2" key="1">
    <citation type="submission" date="2020-10" db="EMBL/GenBank/DDBJ databases">
        <title>Draft genome sequences of plant-associated actinobacteria.</title>
        <authorList>
            <person name="Tarlachkov S.V."/>
            <person name="Starodumova I.P."/>
            <person name="Dorofeeva L.V."/>
            <person name="Prisyazhnaya N.V."/>
            <person name="Roubtsova T.V."/>
            <person name="Chizhov V.N."/>
            <person name="Nadler S.A."/>
            <person name="Subbotin S.A."/>
            <person name="Evtushenko L.I."/>
        </authorList>
    </citation>
    <scope>NUCLEOTIDE SEQUENCE [LARGE SCALE GENOMIC DNA]</scope>
    <source>
        <strain evidence="1 2">VKM Ac-2886</strain>
    </source>
</reference>
<dbReference type="EMBL" id="JADKRP010000005">
    <property type="protein sequence ID" value="MBF4632584.1"/>
    <property type="molecule type" value="Genomic_DNA"/>
</dbReference>
<dbReference type="RefSeq" id="WP_194676161.1">
    <property type="nucleotide sequence ID" value="NZ_JADKRP010000005.1"/>
</dbReference>
<keyword evidence="2" id="KW-1185">Reference proteome</keyword>
<protein>
    <submittedName>
        <fullName evidence="1">PD40 domain-containing protein</fullName>
    </submittedName>
</protein>
<evidence type="ECO:0000313" key="2">
    <source>
        <dbReference type="Proteomes" id="UP000634579"/>
    </source>
</evidence>